<gene>
    <name evidence="3" type="ORF">G5B46_20130</name>
</gene>
<feature type="transmembrane region" description="Helical" evidence="2">
    <location>
        <begin position="18"/>
        <end position="38"/>
    </location>
</feature>
<dbReference type="AlphaFoldDB" id="A0A6G4R1X7"/>
<reference evidence="3" key="1">
    <citation type="submission" date="2020-02" db="EMBL/GenBank/DDBJ databases">
        <authorList>
            <person name="Gao J."/>
            <person name="Sun J."/>
        </authorList>
    </citation>
    <scope>NUCLEOTIDE SEQUENCE</scope>
    <source>
        <strain evidence="3">602-2</strain>
    </source>
</reference>
<dbReference type="EMBL" id="JAAKGT010000012">
    <property type="protein sequence ID" value="NGM51926.1"/>
    <property type="molecule type" value="Genomic_DNA"/>
</dbReference>
<name>A0A6G4R1X7_9CAUL</name>
<evidence type="ECO:0000256" key="2">
    <source>
        <dbReference type="SAM" id="Phobius"/>
    </source>
</evidence>
<accession>A0A6G4R1X7</accession>
<protein>
    <submittedName>
        <fullName evidence="3">Uncharacterized protein</fullName>
    </submittedName>
</protein>
<dbReference type="Gene3D" id="3.30.1450.10">
    <property type="match status" value="1"/>
</dbReference>
<dbReference type="RefSeq" id="WP_165261853.1">
    <property type="nucleotide sequence ID" value="NZ_JAAKGT010000012.1"/>
</dbReference>
<dbReference type="InterPro" id="IPR037873">
    <property type="entry name" value="BamE-like"/>
</dbReference>
<keyword evidence="1" id="KW-0732">Signal</keyword>
<organism evidence="3">
    <name type="scientific">Caulobacter sp. 602-2</name>
    <dbReference type="NCBI Taxonomy" id="2710887"/>
    <lineage>
        <taxon>Bacteria</taxon>
        <taxon>Pseudomonadati</taxon>
        <taxon>Pseudomonadota</taxon>
        <taxon>Alphaproteobacteria</taxon>
        <taxon>Caulobacterales</taxon>
        <taxon>Caulobacteraceae</taxon>
        <taxon>Caulobacter</taxon>
    </lineage>
</organism>
<keyword evidence="2" id="KW-1133">Transmembrane helix</keyword>
<comment type="caution">
    <text evidence="3">The sequence shown here is derived from an EMBL/GenBank/DDBJ whole genome shotgun (WGS) entry which is preliminary data.</text>
</comment>
<keyword evidence="2" id="KW-0812">Transmembrane</keyword>
<evidence type="ECO:0000256" key="1">
    <source>
        <dbReference type="ARBA" id="ARBA00022729"/>
    </source>
</evidence>
<evidence type="ECO:0000313" key="3">
    <source>
        <dbReference type="EMBL" id="NGM51926.1"/>
    </source>
</evidence>
<sequence>MTTTRASEAAPKSGSASVYLWGAGVVVALVAAGVVAGAKHEAGEERKLEEARARLRHFVEQDQLSRQSEAARFTLADYAMVREGYLESDINRILNGPGHLLGSASTAMPDGAPANATVKSWENADGSSIVVTFEGGVVVAKAQHGLR</sequence>
<proteinExistence type="predicted"/>
<keyword evidence="2" id="KW-0472">Membrane</keyword>